<feature type="transmembrane region" description="Helical" evidence="4">
    <location>
        <begin position="231"/>
        <end position="250"/>
    </location>
</feature>
<dbReference type="GO" id="GO:0052621">
    <property type="term" value="F:diguanylate cyclase activity"/>
    <property type="evidence" value="ECO:0007669"/>
    <property type="project" value="UniProtKB-EC"/>
</dbReference>
<dbReference type="GO" id="GO:0043709">
    <property type="term" value="P:cell adhesion involved in single-species biofilm formation"/>
    <property type="evidence" value="ECO:0007669"/>
    <property type="project" value="TreeGrafter"/>
</dbReference>
<dbReference type="AlphaFoldDB" id="A0A431V0S0"/>
<feature type="region of interest" description="Disordered" evidence="3">
    <location>
        <begin position="447"/>
        <end position="470"/>
    </location>
</feature>
<evidence type="ECO:0000313" key="6">
    <source>
        <dbReference type="EMBL" id="RTR01083.1"/>
    </source>
</evidence>
<evidence type="ECO:0000256" key="3">
    <source>
        <dbReference type="SAM" id="MobiDB-lite"/>
    </source>
</evidence>
<keyword evidence="4" id="KW-0472">Membrane</keyword>
<dbReference type="InterPro" id="IPR029787">
    <property type="entry name" value="Nucleotide_cyclase"/>
</dbReference>
<feature type="transmembrane region" description="Helical" evidence="4">
    <location>
        <begin position="196"/>
        <end position="219"/>
    </location>
</feature>
<gene>
    <name evidence="6" type="ORF">EKG36_14555</name>
</gene>
<keyword evidence="4" id="KW-0812">Transmembrane</keyword>
<dbReference type="NCBIfam" id="TIGR00254">
    <property type="entry name" value="GGDEF"/>
    <property type="match status" value="1"/>
</dbReference>
<accession>A0A431V0S0</accession>
<protein>
    <recommendedName>
        <fullName evidence="1">diguanylate cyclase</fullName>
        <ecNumber evidence="1">2.7.7.65</ecNumber>
    </recommendedName>
</protein>
<evidence type="ECO:0000256" key="4">
    <source>
        <dbReference type="SAM" id="Phobius"/>
    </source>
</evidence>
<feature type="transmembrane region" description="Helical" evidence="4">
    <location>
        <begin position="256"/>
        <end position="277"/>
    </location>
</feature>
<feature type="transmembrane region" description="Helical" evidence="4">
    <location>
        <begin position="58"/>
        <end position="78"/>
    </location>
</feature>
<dbReference type="EMBL" id="RXNS01000014">
    <property type="protein sequence ID" value="RTR01083.1"/>
    <property type="molecule type" value="Genomic_DNA"/>
</dbReference>
<sequence>MSEDDTNGAMDPRTDVAWLERLSGLQVAASVMVVILTGSVLLGWGIAPLGRWLPTGWALMPATTAAACLLLALGQLGLARRIVAPRSARCLGGGIVLGLAGLALVGHLAGRISFVGESLLGMDPVHMAWPVAGHLMLASLALLLARARGRVPTGLRDGLLVAQLALLLALGGARLFDALGLFPPAAGSSLTLPTLVVLLLLTLAQLAFHARAGLFSLLAMPGRAGRLLRRGWPAVVVLPFLVVTLASRLAPASLSSSAAALMAALLATLLLVMLLWMGGWNGRLEARLRELSLSDPLTGLYNRHAFEALGEQLRRLARRECESLSLLYFDLDGLKRINDELGYETGSRLIADFAGLLASHTRESDIVARLGGDEFAVLMRIHPEHLTGLLTRLEGERQALNARPEQSFVIDYSQGEAVIAPDETGALSALMAQAESRMLARKARKRAWAGGTGVPVPPASGLNPPRPAHD</sequence>
<dbReference type="PANTHER" id="PTHR45138">
    <property type="entry name" value="REGULATORY COMPONENTS OF SENSORY TRANSDUCTION SYSTEM"/>
    <property type="match status" value="1"/>
</dbReference>
<dbReference type="Pfam" id="PF00990">
    <property type="entry name" value="GGDEF"/>
    <property type="match status" value="1"/>
</dbReference>
<dbReference type="EC" id="2.7.7.65" evidence="1"/>
<organism evidence="6 7">
    <name type="scientific">Halomonas nitroreducens</name>
    <dbReference type="NCBI Taxonomy" id="447425"/>
    <lineage>
        <taxon>Bacteria</taxon>
        <taxon>Pseudomonadati</taxon>
        <taxon>Pseudomonadota</taxon>
        <taxon>Gammaproteobacteria</taxon>
        <taxon>Oceanospirillales</taxon>
        <taxon>Halomonadaceae</taxon>
        <taxon>Halomonas</taxon>
    </lineage>
</organism>
<dbReference type="GO" id="GO:0005886">
    <property type="term" value="C:plasma membrane"/>
    <property type="evidence" value="ECO:0007669"/>
    <property type="project" value="TreeGrafter"/>
</dbReference>
<feature type="transmembrane region" description="Helical" evidence="4">
    <location>
        <begin position="27"/>
        <end position="46"/>
    </location>
</feature>
<dbReference type="SUPFAM" id="SSF55073">
    <property type="entry name" value="Nucleotide cyclase"/>
    <property type="match status" value="1"/>
</dbReference>
<dbReference type="SMART" id="SM00267">
    <property type="entry name" value="GGDEF"/>
    <property type="match status" value="1"/>
</dbReference>
<proteinExistence type="predicted"/>
<evidence type="ECO:0000313" key="7">
    <source>
        <dbReference type="Proteomes" id="UP000267400"/>
    </source>
</evidence>
<dbReference type="InterPro" id="IPR050469">
    <property type="entry name" value="Diguanylate_Cyclase"/>
</dbReference>
<evidence type="ECO:0000256" key="2">
    <source>
        <dbReference type="ARBA" id="ARBA00034247"/>
    </source>
</evidence>
<keyword evidence="4" id="KW-1133">Transmembrane helix</keyword>
<dbReference type="CDD" id="cd01949">
    <property type="entry name" value="GGDEF"/>
    <property type="match status" value="1"/>
</dbReference>
<name>A0A431V0S0_9GAMM</name>
<dbReference type="GO" id="GO:1902201">
    <property type="term" value="P:negative regulation of bacterial-type flagellum-dependent cell motility"/>
    <property type="evidence" value="ECO:0007669"/>
    <property type="project" value="TreeGrafter"/>
</dbReference>
<evidence type="ECO:0000259" key="5">
    <source>
        <dbReference type="PROSITE" id="PS50887"/>
    </source>
</evidence>
<dbReference type="RefSeq" id="WP_126485344.1">
    <property type="nucleotide sequence ID" value="NZ_RXNS01000014.1"/>
</dbReference>
<feature type="transmembrane region" description="Helical" evidence="4">
    <location>
        <begin position="90"/>
        <end position="109"/>
    </location>
</feature>
<dbReference type="PROSITE" id="PS50887">
    <property type="entry name" value="GGDEF"/>
    <property type="match status" value="1"/>
</dbReference>
<keyword evidence="7" id="KW-1185">Reference proteome</keyword>
<evidence type="ECO:0000256" key="1">
    <source>
        <dbReference type="ARBA" id="ARBA00012528"/>
    </source>
</evidence>
<comment type="caution">
    <text evidence="6">The sequence shown here is derived from an EMBL/GenBank/DDBJ whole genome shotgun (WGS) entry which is preliminary data.</text>
</comment>
<dbReference type="PANTHER" id="PTHR45138:SF9">
    <property type="entry name" value="DIGUANYLATE CYCLASE DGCM-RELATED"/>
    <property type="match status" value="1"/>
</dbReference>
<comment type="catalytic activity">
    <reaction evidence="2">
        <text>2 GTP = 3',3'-c-di-GMP + 2 diphosphate</text>
        <dbReference type="Rhea" id="RHEA:24898"/>
        <dbReference type="ChEBI" id="CHEBI:33019"/>
        <dbReference type="ChEBI" id="CHEBI:37565"/>
        <dbReference type="ChEBI" id="CHEBI:58805"/>
        <dbReference type="EC" id="2.7.7.65"/>
    </reaction>
</comment>
<feature type="transmembrane region" description="Helical" evidence="4">
    <location>
        <begin position="129"/>
        <end position="147"/>
    </location>
</feature>
<dbReference type="Proteomes" id="UP000267400">
    <property type="component" value="Unassembled WGS sequence"/>
</dbReference>
<reference evidence="6 7" key="1">
    <citation type="submission" date="2018-12" db="EMBL/GenBank/DDBJ databases">
        <authorList>
            <person name="Yu L."/>
        </authorList>
    </citation>
    <scope>NUCLEOTIDE SEQUENCE [LARGE SCALE GENOMIC DNA]</scope>
    <source>
        <strain evidence="6 7">11S</strain>
    </source>
</reference>
<dbReference type="InterPro" id="IPR000160">
    <property type="entry name" value="GGDEF_dom"/>
</dbReference>
<dbReference type="Gene3D" id="3.30.70.270">
    <property type="match status" value="1"/>
</dbReference>
<feature type="domain" description="GGDEF" evidence="5">
    <location>
        <begin position="322"/>
        <end position="459"/>
    </location>
</feature>
<dbReference type="OrthoDB" id="5296913at2"/>
<dbReference type="InterPro" id="IPR043128">
    <property type="entry name" value="Rev_trsase/Diguanyl_cyclase"/>
</dbReference>
<feature type="transmembrane region" description="Helical" evidence="4">
    <location>
        <begin position="159"/>
        <end position="176"/>
    </location>
</feature>